<dbReference type="EMBL" id="JAQQXP010000003">
    <property type="protein sequence ID" value="MDC8832466.1"/>
    <property type="molecule type" value="Genomic_DNA"/>
</dbReference>
<evidence type="ECO:0000313" key="2">
    <source>
        <dbReference type="EMBL" id="MDC8832466.1"/>
    </source>
</evidence>
<dbReference type="Pfam" id="PF05118">
    <property type="entry name" value="Asp_Arg_Hydrox"/>
    <property type="match status" value="1"/>
</dbReference>
<dbReference type="Gene3D" id="2.60.120.330">
    <property type="entry name" value="B-lactam Antibiotic, Isopenicillin N Synthase, Chain"/>
    <property type="match status" value="1"/>
</dbReference>
<dbReference type="RefSeq" id="WP_273642291.1">
    <property type="nucleotide sequence ID" value="NZ_JAQQXP010000003.1"/>
</dbReference>
<reference evidence="2 3" key="1">
    <citation type="submission" date="2022-10" db="EMBL/GenBank/DDBJ databases">
        <title>Alteromonas sp. chi3 Genome sequencing.</title>
        <authorList>
            <person name="Park S."/>
        </authorList>
    </citation>
    <scope>NUCLEOTIDE SEQUENCE [LARGE SCALE GENOMIC DNA]</scope>
    <source>
        <strain evidence="3">chi3</strain>
    </source>
</reference>
<proteinExistence type="predicted"/>
<evidence type="ECO:0000313" key="3">
    <source>
        <dbReference type="Proteomes" id="UP001218788"/>
    </source>
</evidence>
<organism evidence="2 3">
    <name type="scientific">Alteromonas gilva</name>
    <dbReference type="NCBI Taxonomy" id="2987522"/>
    <lineage>
        <taxon>Bacteria</taxon>
        <taxon>Pseudomonadati</taxon>
        <taxon>Pseudomonadota</taxon>
        <taxon>Gammaproteobacteria</taxon>
        <taxon>Alteromonadales</taxon>
        <taxon>Alteromonadaceae</taxon>
        <taxon>Alteromonas/Salinimonas group</taxon>
        <taxon>Alteromonas</taxon>
    </lineage>
</organism>
<sequence>MYIEEDFRPLGEVNIKPLAAYVNELSDTDWMQDSHRQQTYAPHKQTQTIPLLFDEDLRHQQATAYPHMTELAPLLEPVYTAIAGYFASSVRQRALARRYGEPYFQRIILVRLAAGGCIDLHADHGFSLSRCHRIHVPILSHPQVLFQVGDSERCLLPGEIWEINNRRIHGVTNRGCAPRVHLILDYVMPGEKIFEPDAVLQA</sequence>
<gene>
    <name evidence="2" type="ORF">OIK42_17045</name>
</gene>
<feature type="domain" description="Aspartyl/asparaginy/proline hydroxylase" evidence="1">
    <location>
        <begin position="104"/>
        <end position="189"/>
    </location>
</feature>
<name>A0ABT5L7K0_9ALTE</name>
<dbReference type="Proteomes" id="UP001218788">
    <property type="component" value="Unassembled WGS sequence"/>
</dbReference>
<keyword evidence="3" id="KW-1185">Reference proteome</keyword>
<accession>A0ABT5L7K0</accession>
<protein>
    <submittedName>
        <fullName evidence="2">Aspartyl/asparaginyl beta-hydroxylase domain-containing protein</fullName>
    </submittedName>
</protein>
<dbReference type="SUPFAM" id="SSF51197">
    <property type="entry name" value="Clavaminate synthase-like"/>
    <property type="match status" value="1"/>
</dbReference>
<evidence type="ECO:0000259" key="1">
    <source>
        <dbReference type="Pfam" id="PF05118"/>
    </source>
</evidence>
<dbReference type="InterPro" id="IPR007803">
    <property type="entry name" value="Asp/Arg/Pro-Hydrxlase"/>
</dbReference>
<dbReference type="InterPro" id="IPR027443">
    <property type="entry name" value="IPNS-like_sf"/>
</dbReference>
<comment type="caution">
    <text evidence="2">The sequence shown here is derived from an EMBL/GenBank/DDBJ whole genome shotgun (WGS) entry which is preliminary data.</text>
</comment>